<reference evidence="1" key="1">
    <citation type="submission" date="2021-03" db="EMBL/GenBank/DDBJ databases">
        <title>Draft genome sequence of rust myrtle Austropuccinia psidii MF-1, a brazilian biotype.</title>
        <authorList>
            <person name="Quecine M.C."/>
            <person name="Pachon D.M.R."/>
            <person name="Bonatelli M.L."/>
            <person name="Correr F.H."/>
            <person name="Franceschini L.M."/>
            <person name="Leite T.F."/>
            <person name="Margarido G.R.A."/>
            <person name="Almeida C.A."/>
            <person name="Ferrarezi J.A."/>
            <person name="Labate C.A."/>
        </authorList>
    </citation>
    <scope>NUCLEOTIDE SEQUENCE</scope>
    <source>
        <strain evidence="1">MF-1</strain>
    </source>
</reference>
<evidence type="ECO:0000313" key="2">
    <source>
        <dbReference type="Proteomes" id="UP000765509"/>
    </source>
</evidence>
<protein>
    <submittedName>
        <fullName evidence="1">Uncharacterized protein</fullName>
    </submittedName>
</protein>
<organism evidence="1 2">
    <name type="scientific">Austropuccinia psidii MF-1</name>
    <dbReference type="NCBI Taxonomy" id="1389203"/>
    <lineage>
        <taxon>Eukaryota</taxon>
        <taxon>Fungi</taxon>
        <taxon>Dikarya</taxon>
        <taxon>Basidiomycota</taxon>
        <taxon>Pucciniomycotina</taxon>
        <taxon>Pucciniomycetes</taxon>
        <taxon>Pucciniales</taxon>
        <taxon>Sphaerophragmiaceae</taxon>
        <taxon>Austropuccinia</taxon>
    </lineage>
</organism>
<accession>A0A9Q3PXI4</accession>
<proteinExistence type="predicted"/>
<dbReference type="AlphaFoldDB" id="A0A9Q3PXI4"/>
<name>A0A9Q3PXI4_9BASI</name>
<gene>
    <name evidence="1" type="ORF">O181_115572</name>
</gene>
<sequence>MKELEEQIKTCKEKASQDAELIKLEVEERRLKIEVQRTALVDSEKEVNLKLREIEMKERDYAIQEKKLAHEIETSQNAARLEALKQLVPKGSSADEME</sequence>
<evidence type="ECO:0000313" key="1">
    <source>
        <dbReference type="EMBL" id="MBW0575857.1"/>
    </source>
</evidence>
<dbReference type="EMBL" id="AVOT02097144">
    <property type="protein sequence ID" value="MBW0575857.1"/>
    <property type="molecule type" value="Genomic_DNA"/>
</dbReference>
<dbReference type="Proteomes" id="UP000765509">
    <property type="component" value="Unassembled WGS sequence"/>
</dbReference>
<keyword evidence="2" id="KW-1185">Reference proteome</keyword>
<comment type="caution">
    <text evidence="1">The sequence shown here is derived from an EMBL/GenBank/DDBJ whole genome shotgun (WGS) entry which is preliminary data.</text>
</comment>